<evidence type="ECO:0000313" key="6">
    <source>
        <dbReference type="Proteomes" id="UP001623660"/>
    </source>
</evidence>
<dbReference type="GO" id="GO:0016787">
    <property type="term" value="F:hydrolase activity"/>
    <property type="evidence" value="ECO:0007669"/>
    <property type="project" value="UniProtKB-KW"/>
</dbReference>
<dbReference type="SUPFAM" id="SSF116734">
    <property type="entry name" value="DNA methylase specificity domain"/>
    <property type="match status" value="1"/>
</dbReference>
<name>A0ABW8SL81_9CLOT</name>
<dbReference type="InterPro" id="IPR052021">
    <property type="entry name" value="Type-I_RS_S_subunit"/>
</dbReference>
<evidence type="ECO:0000256" key="1">
    <source>
        <dbReference type="ARBA" id="ARBA00010923"/>
    </source>
</evidence>
<protein>
    <submittedName>
        <fullName evidence="5">Restriction endonuclease subunit S</fullName>
        <ecNumber evidence="5">3.1.21.-</ecNumber>
    </submittedName>
</protein>
<dbReference type="InterPro" id="IPR000055">
    <property type="entry name" value="Restrct_endonuc_typeI_TRD"/>
</dbReference>
<evidence type="ECO:0000313" key="5">
    <source>
        <dbReference type="EMBL" id="MFL0196096.1"/>
    </source>
</evidence>
<keyword evidence="6" id="KW-1185">Reference proteome</keyword>
<sequence>MKNSRKKVRLGDVCSKISRGTTPKGGKKFYKESGIPFVRSQNICHNMFDYNGLVFIEADTAEKMKSIELEQGDLLININVNPTLRYTLVPEDIVGGRVNQHVCIMRPKHNIIDPVFLKYYLMWEKTQDLLVS</sequence>
<keyword evidence="2" id="KW-0680">Restriction system</keyword>
<evidence type="ECO:0000256" key="3">
    <source>
        <dbReference type="ARBA" id="ARBA00023125"/>
    </source>
</evidence>
<dbReference type="GO" id="GO:0004519">
    <property type="term" value="F:endonuclease activity"/>
    <property type="evidence" value="ECO:0007669"/>
    <property type="project" value="UniProtKB-KW"/>
</dbReference>
<feature type="non-terminal residue" evidence="5">
    <location>
        <position position="132"/>
    </location>
</feature>
<dbReference type="EMBL" id="JBJHZX010000014">
    <property type="protein sequence ID" value="MFL0196096.1"/>
    <property type="molecule type" value="Genomic_DNA"/>
</dbReference>
<keyword evidence="3" id="KW-0238">DNA-binding</keyword>
<gene>
    <name evidence="5" type="ORF">ACJDU8_11035</name>
</gene>
<dbReference type="Pfam" id="PF01420">
    <property type="entry name" value="Methylase_S"/>
    <property type="match status" value="1"/>
</dbReference>
<dbReference type="Gene3D" id="3.90.220.20">
    <property type="entry name" value="DNA methylase specificity domains"/>
    <property type="match status" value="1"/>
</dbReference>
<dbReference type="PANTHER" id="PTHR30408">
    <property type="entry name" value="TYPE-1 RESTRICTION ENZYME ECOKI SPECIFICITY PROTEIN"/>
    <property type="match status" value="1"/>
</dbReference>
<comment type="similarity">
    <text evidence="1">Belongs to the type-I restriction system S methylase family.</text>
</comment>
<comment type="caution">
    <text evidence="5">The sequence shown here is derived from an EMBL/GenBank/DDBJ whole genome shotgun (WGS) entry which is preliminary data.</text>
</comment>
<dbReference type="InterPro" id="IPR044946">
    <property type="entry name" value="Restrct_endonuc_typeI_TRD_sf"/>
</dbReference>
<keyword evidence="5" id="KW-0255">Endonuclease</keyword>
<evidence type="ECO:0000259" key="4">
    <source>
        <dbReference type="Pfam" id="PF01420"/>
    </source>
</evidence>
<organism evidence="5 6">
    <name type="scientific">Candidatus Clostridium eludens</name>
    <dbReference type="NCBI Taxonomy" id="3381663"/>
    <lineage>
        <taxon>Bacteria</taxon>
        <taxon>Bacillati</taxon>
        <taxon>Bacillota</taxon>
        <taxon>Clostridia</taxon>
        <taxon>Eubacteriales</taxon>
        <taxon>Clostridiaceae</taxon>
        <taxon>Clostridium</taxon>
    </lineage>
</organism>
<dbReference type="RefSeq" id="WP_406792211.1">
    <property type="nucleotide sequence ID" value="NZ_JBJHZX010000014.1"/>
</dbReference>
<evidence type="ECO:0000256" key="2">
    <source>
        <dbReference type="ARBA" id="ARBA00022747"/>
    </source>
</evidence>
<reference evidence="5 6" key="1">
    <citation type="submission" date="2024-11" db="EMBL/GenBank/DDBJ databases">
        <authorList>
            <person name="Heng Y.C."/>
            <person name="Lim A.C.H."/>
            <person name="Lee J.K.Y."/>
            <person name="Kittelmann S."/>
        </authorList>
    </citation>
    <scope>NUCLEOTIDE SEQUENCE [LARGE SCALE GENOMIC DNA]</scope>
    <source>
        <strain evidence="5 6">WILCCON 0269</strain>
    </source>
</reference>
<accession>A0ABW8SL81</accession>
<dbReference type="Proteomes" id="UP001623660">
    <property type="component" value="Unassembled WGS sequence"/>
</dbReference>
<keyword evidence="5" id="KW-0540">Nuclease</keyword>
<dbReference type="PANTHER" id="PTHR30408:SF12">
    <property type="entry name" value="TYPE I RESTRICTION ENZYME MJAVIII SPECIFICITY SUBUNIT"/>
    <property type="match status" value="1"/>
</dbReference>
<dbReference type="EC" id="3.1.21.-" evidence="5"/>
<feature type="domain" description="Type I restriction modification DNA specificity" evidence="4">
    <location>
        <begin position="6"/>
        <end position="124"/>
    </location>
</feature>
<keyword evidence="5" id="KW-0378">Hydrolase</keyword>
<proteinExistence type="inferred from homology"/>